<accession>A0AA94WXX7</accession>
<reference evidence="1" key="1">
    <citation type="submission" date="2024-06" db="EMBL/GenBank/DDBJ databases">
        <authorList>
            <person name="Valenzuela N."/>
            <person name="Pablo J."/>
            <person name="Strother B."/>
            <person name="Cravalho Y."/>
            <person name="Barto Z."/>
            <person name="Kane C."/>
            <person name="Chong R.A."/>
            <person name="Kawasaki K."/>
            <person name="Cruz S."/>
            <person name="Porter M.L."/>
            <person name="Pearce R."/>
            <person name="Hohenstein G."/>
            <person name="Li K."/>
            <person name="Kaniho J."/>
            <person name="Sadones M."/>
            <person name="Hamlin F."/>
            <person name="Daniels M."/>
            <person name="McKee K."/>
            <person name="Furlong K.P."/>
            <person name="Rudner A.D."/>
            <person name="Beyer A.R."/>
            <person name="Edgington N.P."/>
            <person name="Freise A.C."/>
            <person name="Garcia Costas A.M."/>
            <person name="Gibb B.P."/>
            <person name="Klyczek K.K."/>
            <person name="Swerdlow S.J."/>
            <person name="Garlena R.A."/>
            <person name="Russell D.A."/>
            <person name="Jacobs-Sera D."/>
            <person name="Hatfull G.F."/>
        </authorList>
    </citation>
    <scope>NUCLEOTIDE SEQUENCE</scope>
</reference>
<evidence type="ECO:0000313" key="1">
    <source>
        <dbReference type="EMBL" id="UDL14634.1"/>
    </source>
</evidence>
<dbReference type="RefSeq" id="YP_010678145.1">
    <property type="nucleotide sequence ID" value="NC_071031.1"/>
</dbReference>
<gene>
    <name evidence="1" type="primary">28</name>
    <name evidence="1" type="ORF">SEA_KEALII_28</name>
</gene>
<evidence type="ECO:0000313" key="2">
    <source>
        <dbReference type="Proteomes" id="UP000827862"/>
    </source>
</evidence>
<dbReference type="Pfam" id="PF14359">
    <property type="entry name" value="DUF4406"/>
    <property type="match status" value="1"/>
</dbReference>
<keyword evidence="2" id="KW-1185">Reference proteome</keyword>
<dbReference type="KEGG" id="vg:77954536"/>
<proteinExistence type="predicted"/>
<dbReference type="SUPFAM" id="SSF52309">
    <property type="entry name" value="N-(deoxy)ribosyltransferase-like"/>
    <property type="match status" value="1"/>
</dbReference>
<dbReference type="EMBL" id="OK040777">
    <property type="protein sequence ID" value="UDL14634.1"/>
    <property type="molecule type" value="Genomic_DNA"/>
</dbReference>
<protein>
    <submittedName>
        <fullName evidence="1">Nucleoside deoxyribosyltransferase</fullName>
    </submittedName>
</protein>
<dbReference type="InterPro" id="IPR025518">
    <property type="entry name" value="DUF4406"/>
</dbReference>
<dbReference type="GeneID" id="77954536"/>
<organism evidence="1 2">
    <name type="scientific">Arthrobacter phage KeAlii</name>
    <dbReference type="NCBI Taxonomy" id="2885973"/>
    <lineage>
        <taxon>Viruses</taxon>
        <taxon>Duplodnaviria</taxon>
        <taxon>Heunggongvirae</taxon>
        <taxon>Uroviricota</taxon>
        <taxon>Caudoviricetes</taxon>
        <taxon>Casidaviridae</taxon>
        <taxon>Manhattanvirus</taxon>
        <taxon>Manhattanvirus kealii</taxon>
    </lineage>
</organism>
<dbReference type="Gene3D" id="3.40.50.10400">
    <property type="entry name" value="Hypothetical protein PA1492"/>
    <property type="match status" value="1"/>
</dbReference>
<name>A0AA94WXX7_9CAUD</name>
<sequence>MQLYLAGPMTGYPRWNFDAFERGASVLRSAGFVVVSPAETDLAEGFDPDAPPELFTREHLIAALRRDTELVLASDGVALLDGWRQSKGALAERALARAAGIPARPLALWLNDGPSLLEGTNHS</sequence>
<dbReference type="Proteomes" id="UP000827862">
    <property type="component" value="Segment"/>
</dbReference>